<sequence length="906" mass="96307">MQTNVTTPIMTTDALYSHFLSNSASFHVTAVRLRDPRPAARPCENSRIKRQIKPKWQQVITRISLCWLAGRCHSETAVFDWIRTFAPAAAWVVPRRFAYMALARRIRAPTGLLGFVRRNRDGTFKLDLIGMESPSTVEDELTASNCTPQVGDDSHGSAQSCADSSRWICKAFLDILRQHIIPNLGRFYHFCEAAVDVDSKATANYASPDGHEHQPEGRVACEAWAAIALVCSDWSAAQLQAELGMVESPLSDMTDTPGMVAAVGDLLYGNDGCNDSTSDGSGGLRPGRAVSLRALEADGPTAVPLLLLAAAELPLLESVTLRQLPATWFYVDGALPWPAAAAERLAQLVPREVYDSVTDKALYGAMYGAAMKRRFRPYWVSYDGALAALLYHRGRHLRHLSLEAPSRLLSQGGAPFLEYLCLEGFGLRQEPHTAPRVPLHKAGLRLTALNTSANGGEGVRGGAALAVGAAAAAAATAATAAEEIAEAAQAGGGGGVPCAPYGGCGCCLAHLELVSCGVEPLQADVFKGLTGLTRLTSLAELADITLQPDPAEGPRLQPPYTGLAALTCMDTVFMYVGRATSECRWDSEGGDEDANEDADGDDGDGSSSSSSSDGVVRHGGSAPRHRNRNHGCRHVHSRRTWLRGSINHLFPALSLLTRLMFCGGCDEEHGDGEDDDTSDNNGVAHFVLQAGELPRLRELVLCQGLVGYGRLVLVAATSLTRLEVDNVEYLDVRYLEVGGIGGDGGGWGVESAESGFLFLVVGLPPSLEYLSLIDMVGLPELYHLSVDNMLVAIAQAGYMAAAPDPAAPAACEPASGRGGGGTSGGATASVRWPFPYLPALEELDVACLVNLPDEDLDRVLLSCPSLRGVTHRHGECRVSRDLTGTTWVRRCTAAEGDGRAADGGEG</sequence>
<dbReference type="RefSeq" id="XP_002955091.1">
    <property type="nucleotide sequence ID" value="XM_002955045.1"/>
</dbReference>
<dbReference type="KEGG" id="vcn:VOLCADRAFT_95918"/>
<dbReference type="InParanoid" id="D8U8Q1"/>
<feature type="region of interest" description="Disordered" evidence="1">
    <location>
        <begin position="584"/>
        <end position="632"/>
    </location>
</feature>
<dbReference type="AlphaFoldDB" id="D8U8Q1"/>
<evidence type="ECO:0000313" key="2">
    <source>
        <dbReference type="EMBL" id="EFJ43845.1"/>
    </source>
</evidence>
<protein>
    <submittedName>
        <fullName evidence="2">Uncharacterized protein</fullName>
    </submittedName>
</protein>
<gene>
    <name evidence="2" type="ORF">VOLCADRAFT_95918</name>
</gene>
<dbReference type="Proteomes" id="UP000001058">
    <property type="component" value="Unassembled WGS sequence"/>
</dbReference>
<dbReference type="OrthoDB" id="544677at2759"/>
<name>D8U8Q1_VOLCA</name>
<proteinExistence type="predicted"/>
<organism evidence="3">
    <name type="scientific">Volvox carteri f. nagariensis</name>
    <dbReference type="NCBI Taxonomy" id="3068"/>
    <lineage>
        <taxon>Eukaryota</taxon>
        <taxon>Viridiplantae</taxon>
        <taxon>Chlorophyta</taxon>
        <taxon>core chlorophytes</taxon>
        <taxon>Chlorophyceae</taxon>
        <taxon>CS clade</taxon>
        <taxon>Chlamydomonadales</taxon>
        <taxon>Volvocaceae</taxon>
        <taxon>Volvox</taxon>
    </lineage>
</organism>
<dbReference type="EMBL" id="GL378369">
    <property type="protein sequence ID" value="EFJ43845.1"/>
    <property type="molecule type" value="Genomic_DNA"/>
</dbReference>
<evidence type="ECO:0000313" key="3">
    <source>
        <dbReference type="Proteomes" id="UP000001058"/>
    </source>
</evidence>
<feature type="compositionally biased region" description="Basic residues" evidence="1">
    <location>
        <begin position="623"/>
        <end position="632"/>
    </location>
</feature>
<evidence type="ECO:0000256" key="1">
    <source>
        <dbReference type="SAM" id="MobiDB-lite"/>
    </source>
</evidence>
<feature type="compositionally biased region" description="Acidic residues" evidence="1">
    <location>
        <begin position="588"/>
        <end position="604"/>
    </location>
</feature>
<dbReference type="GeneID" id="9621913"/>
<feature type="compositionally biased region" description="Low complexity" evidence="1">
    <location>
        <begin position="605"/>
        <end position="614"/>
    </location>
</feature>
<accession>D8U8Q1</accession>
<reference evidence="2 3" key="1">
    <citation type="journal article" date="2010" name="Science">
        <title>Genomic analysis of organismal complexity in the multicellular green alga Volvox carteri.</title>
        <authorList>
            <person name="Prochnik S.E."/>
            <person name="Umen J."/>
            <person name="Nedelcu A.M."/>
            <person name="Hallmann A."/>
            <person name="Miller S.M."/>
            <person name="Nishii I."/>
            <person name="Ferris P."/>
            <person name="Kuo A."/>
            <person name="Mitros T."/>
            <person name="Fritz-Laylin L.K."/>
            <person name="Hellsten U."/>
            <person name="Chapman J."/>
            <person name="Simakov O."/>
            <person name="Rensing S.A."/>
            <person name="Terry A."/>
            <person name="Pangilinan J."/>
            <person name="Kapitonov V."/>
            <person name="Jurka J."/>
            <person name="Salamov A."/>
            <person name="Shapiro H."/>
            <person name="Schmutz J."/>
            <person name="Grimwood J."/>
            <person name="Lindquist E."/>
            <person name="Lucas S."/>
            <person name="Grigoriev I.V."/>
            <person name="Schmitt R."/>
            <person name="Kirk D."/>
            <person name="Rokhsar D.S."/>
        </authorList>
    </citation>
    <scope>NUCLEOTIDE SEQUENCE [LARGE SCALE GENOMIC DNA]</scope>
    <source>
        <strain evidence="3">f. Nagariensis / Eve</strain>
    </source>
</reference>
<keyword evidence="3" id="KW-1185">Reference proteome</keyword>